<dbReference type="EMBL" id="JAODBU010000002">
    <property type="protein sequence ID" value="MCT7397970.1"/>
    <property type="molecule type" value="Genomic_DNA"/>
</dbReference>
<dbReference type="InterPro" id="IPR001322">
    <property type="entry name" value="Lamin_tail_dom"/>
</dbReference>
<dbReference type="Pfam" id="PF00041">
    <property type="entry name" value="fn3"/>
    <property type="match status" value="1"/>
</dbReference>
<dbReference type="RefSeq" id="WP_118565586.1">
    <property type="nucleotide sequence ID" value="NZ_JAODBU010000002.1"/>
</dbReference>
<dbReference type="PANTHER" id="PTHR45867:SF3">
    <property type="entry name" value="ACID PHOSPHATASE TYPE 7"/>
    <property type="match status" value="1"/>
</dbReference>
<dbReference type="InterPro" id="IPR003961">
    <property type="entry name" value="FN3_dom"/>
</dbReference>
<dbReference type="InterPro" id="IPR036116">
    <property type="entry name" value="FN3_sf"/>
</dbReference>
<evidence type="ECO:0000259" key="3">
    <source>
        <dbReference type="PROSITE" id="PS51841"/>
    </source>
</evidence>
<dbReference type="PROSITE" id="PS51841">
    <property type="entry name" value="LTD"/>
    <property type="match status" value="1"/>
</dbReference>
<name>A0ABT2LXQ0_9FIRM</name>
<comment type="caution">
    <text evidence="4">The sequence shown here is derived from an EMBL/GenBank/DDBJ whole genome shotgun (WGS) entry which is preliminary data.</text>
</comment>
<dbReference type="InterPro" id="IPR004843">
    <property type="entry name" value="Calcineurin-like_PHP"/>
</dbReference>
<feature type="compositionally biased region" description="Basic and acidic residues" evidence="1">
    <location>
        <begin position="675"/>
        <end position="691"/>
    </location>
</feature>
<protein>
    <submittedName>
        <fullName evidence="4">Metallophosphoesterase</fullName>
    </submittedName>
</protein>
<dbReference type="SUPFAM" id="SSF74853">
    <property type="entry name" value="Lamin A/C globular tail domain"/>
    <property type="match status" value="1"/>
</dbReference>
<dbReference type="Pfam" id="PF16656">
    <property type="entry name" value="Pur_ac_phosph_N"/>
    <property type="match status" value="1"/>
</dbReference>
<dbReference type="SMART" id="SM00060">
    <property type="entry name" value="FN3"/>
    <property type="match status" value="1"/>
</dbReference>
<feature type="domain" description="LTD" evidence="3">
    <location>
        <begin position="52"/>
        <end position="191"/>
    </location>
</feature>
<evidence type="ECO:0000259" key="2">
    <source>
        <dbReference type="PROSITE" id="PS50853"/>
    </source>
</evidence>
<dbReference type="Pfam" id="PF00149">
    <property type="entry name" value="Metallophos"/>
    <property type="match status" value="1"/>
</dbReference>
<dbReference type="InterPro" id="IPR013783">
    <property type="entry name" value="Ig-like_fold"/>
</dbReference>
<evidence type="ECO:0000313" key="5">
    <source>
        <dbReference type="Proteomes" id="UP001431199"/>
    </source>
</evidence>
<dbReference type="Pfam" id="PF00932">
    <property type="entry name" value="LTD"/>
    <property type="match status" value="1"/>
</dbReference>
<feature type="domain" description="Fibronectin type-III" evidence="2">
    <location>
        <begin position="730"/>
        <end position="816"/>
    </location>
</feature>
<keyword evidence="5" id="KW-1185">Reference proteome</keyword>
<dbReference type="SUPFAM" id="SSF49265">
    <property type="entry name" value="Fibronectin type III"/>
    <property type="match status" value="1"/>
</dbReference>
<dbReference type="PROSITE" id="PS50853">
    <property type="entry name" value="FN3"/>
    <property type="match status" value="1"/>
</dbReference>
<dbReference type="Gene3D" id="2.60.40.10">
    <property type="entry name" value="Immunoglobulins"/>
    <property type="match status" value="1"/>
</dbReference>
<evidence type="ECO:0000313" key="4">
    <source>
        <dbReference type="EMBL" id="MCT7397970.1"/>
    </source>
</evidence>
<proteinExistence type="predicted"/>
<dbReference type="InterPro" id="IPR036415">
    <property type="entry name" value="Lamin_tail_dom_sf"/>
</dbReference>
<gene>
    <name evidence="4" type="ORF">N5B56_02550</name>
</gene>
<feature type="region of interest" description="Disordered" evidence="1">
    <location>
        <begin position="675"/>
        <end position="699"/>
    </location>
</feature>
<dbReference type="InterPro" id="IPR029052">
    <property type="entry name" value="Metallo-depent_PP-like"/>
</dbReference>
<dbReference type="SUPFAM" id="SSF56300">
    <property type="entry name" value="Metallo-dependent phosphatases"/>
    <property type="match status" value="1"/>
</dbReference>
<dbReference type="Proteomes" id="UP001431199">
    <property type="component" value="Unassembled WGS sequence"/>
</dbReference>
<reference evidence="4" key="1">
    <citation type="submission" date="2022-09" db="EMBL/GenBank/DDBJ databases">
        <title>Eubacterium sp. LFL-14 isolated from human feces.</title>
        <authorList>
            <person name="Liu F."/>
        </authorList>
    </citation>
    <scope>NUCLEOTIDE SEQUENCE</scope>
    <source>
        <strain evidence="4">LFL-14</strain>
    </source>
</reference>
<evidence type="ECO:0000256" key="1">
    <source>
        <dbReference type="SAM" id="MobiDB-lite"/>
    </source>
</evidence>
<dbReference type="CDD" id="cd00063">
    <property type="entry name" value="FN3"/>
    <property type="match status" value="1"/>
</dbReference>
<dbReference type="InterPro" id="IPR015914">
    <property type="entry name" value="PAPs_N"/>
</dbReference>
<organism evidence="4 5">
    <name type="scientific">Eubacterium album</name>
    <dbReference type="NCBI Taxonomy" id="2978477"/>
    <lineage>
        <taxon>Bacteria</taxon>
        <taxon>Bacillati</taxon>
        <taxon>Bacillota</taxon>
        <taxon>Clostridia</taxon>
        <taxon>Eubacteriales</taxon>
        <taxon>Eubacteriaceae</taxon>
        <taxon>Eubacterium</taxon>
    </lineage>
</organism>
<accession>A0ABT2LXQ0</accession>
<dbReference type="PANTHER" id="PTHR45867">
    <property type="entry name" value="PURPLE ACID PHOSPHATASE"/>
    <property type="match status" value="1"/>
</dbReference>
<sequence length="816" mass="90051">MRKNTSKAIGAVLIAGIVASGLNGMPLNNSVNQINAATVEAGTPYDGAGNYNVAVNHVIINQVYGGGNNKGAGSHGFIELYNPTDSEVDLSTWSVQYEGATGDDKNDPGWHKLDLNGSIPAHSSYLIRTKKYKDNTTPANFQVPTGDMQWDDIIINGKGVAVTLMSNQQLLTDNNIFDNTSKKPLKEGYVDLVGVHGNDSMESEKAFAFEGYATDSQSTKKAVRRIDFQDTDCNAIGEDDGDFVIIEYNATDADYLQWARPRTTADGAWYATPMPEFKETTSLSSSEINVLTNTFGNNVESTRKFTWQMPASFSEGYVNVSVNENMTNAKKFNATKALNHKESASVFRAEATELSKNTKYYYQAVCGDVKSEVYSFTTGSLSDDFTFVRASDSQSKTESGYDIFQKAVTKIANTYNPVFIMETGDLVDTNYFEDEWRWFIGKSQGMFGSTAYIPVVGNHEQTSSYDAWAFREHFSVPNECTEEGVTPGTVYSFDYGKVHFVVLNSECKGEGLKSQAKWAADDMSKTKQKYIIAAIHRGPYGGAGIAGDVSEAFTPVFDKYNVELVLFGHDHSYIRTKALKNGVEDKNGTVYLECGGCASKQDSANSTIPGYAEITGTPGMPVYDVITVTDESIKVKTVTVDESTDTISDLQDTGSINYVNPDAKIEFEVLPKNHSIKENESTTEPATKENESATEPATKIEGINTTANAETTNNETLKTTDIIKEKVPAKVKDLKVKQVKKRSIKISWTKSKNVKKYEVSISANKKFKKSKTTTYMTSKKVYVLKKLKIRNYYIRVRAINGKKTGKWSKILIKIVK</sequence>
<dbReference type="Gene3D" id="3.60.21.10">
    <property type="match status" value="1"/>
</dbReference>